<dbReference type="SUPFAM" id="SSF49899">
    <property type="entry name" value="Concanavalin A-like lectins/glucanases"/>
    <property type="match status" value="1"/>
</dbReference>
<feature type="domain" description="Pentraxin (PTX)" evidence="10">
    <location>
        <begin position="8"/>
        <end position="184"/>
    </location>
</feature>
<accession>A0A8T2JQU1</accession>
<keyword evidence="3 9" id="KW-0479">Metal-binding</keyword>
<evidence type="ECO:0000256" key="1">
    <source>
        <dbReference type="ARBA" id="ARBA00004613"/>
    </source>
</evidence>
<dbReference type="Proteomes" id="UP000812440">
    <property type="component" value="Chromosome 5"/>
</dbReference>
<dbReference type="PROSITE" id="PS00289">
    <property type="entry name" value="PTX_1"/>
    <property type="match status" value="1"/>
</dbReference>
<comment type="subcellular location">
    <subcellularLocation>
        <location evidence="1 9">Secreted</location>
    </subcellularLocation>
</comment>
<evidence type="ECO:0000256" key="5">
    <source>
        <dbReference type="ARBA" id="ARBA00022837"/>
    </source>
</evidence>
<dbReference type="Gene3D" id="2.60.120.200">
    <property type="match status" value="1"/>
</dbReference>
<dbReference type="GO" id="GO:0005576">
    <property type="term" value="C:extracellular region"/>
    <property type="evidence" value="ECO:0007669"/>
    <property type="project" value="UniProtKB-SubCell"/>
</dbReference>
<evidence type="ECO:0000256" key="9">
    <source>
        <dbReference type="RuleBase" id="RU362112"/>
    </source>
</evidence>
<dbReference type="PANTHER" id="PTHR45869">
    <property type="entry name" value="C-REACTIVE PROTEIN-RELATED"/>
    <property type="match status" value="1"/>
</dbReference>
<protein>
    <recommendedName>
        <fullName evidence="9">Pentraxin family member</fullName>
    </recommendedName>
</protein>
<dbReference type="FunFam" id="2.60.120.200:FF:000070">
    <property type="entry name" value="Serum amyloid P-component"/>
    <property type="match status" value="1"/>
</dbReference>
<keyword evidence="6" id="KW-1015">Disulfide bond</keyword>
<evidence type="ECO:0000256" key="6">
    <source>
        <dbReference type="ARBA" id="ARBA00023157"/>
    </source>
</evidence>
<gene>
    <name evidence="11" type="ORF">GDO86_010558</name>
</gene>
<evidence type="ECO:0000256" key="7">
    <source>
        <dbReference type="ARBA" id="ARBA00038102"/>
    </source>
</evidence>
<feature type="non-terminal residue" evidence="11">
    <location>
        <position position="184"/>
    </location>
</feature>
<keyword evidence="4" id="KW-0732">Signal</keyword>
<comment type="caution">
    <text evidence="11">The sequence shown here is derived from an EMBL/GenBank/DDBJ whole genome shotgun (WGS) entry which is preliminary data.</text>
</comment>
<dbReference type="PANTHER" id="PTHR45869:SF14">
    <property type="entry name" value="PENTRAXIN FAMILY MEMBER"/>
    <property type="match status" value="1"/>
</dbReference>
<keyword evidence="2" id="KW-0964">Secreted</keyword>
<dbReference type="SMART" id="SM00159">
    <property type="entry name" value="PTX"/>
    <property type="match status" value="1"/>
</dbReference>
<dbReference type="InterPro" id="IPR030476">
    <property type="entry name" value="Pentaxin_CS"/>
</dbReference>
<keyword evidence="5 9" id="KW-0106">Calcium</keyword>
<sequence length="184" mass="20714">MFVLLDLSDKVFLFPKVTSTSHVILKPSATKSLNKLTLCLQSYTDLVRNYPLFSLATPGSRMDNTFLIMSSPSNAYYIYIDQEETKFTVKAGGDLDWTHTCVSWDSATGVVQLWVNGKLYPRRIVKKGFSINERTSIILGQEQDSFGGGFDTNQSFVGEISDVNLWDYVLSPEDISKVFLARKD</sequence>
<organism evidence="11 12">
    <name type="scientific">Hymenochirus boettgeri</name>
    <name type="common">Congo dwarf clawed frog</name>
    <dbReference type="NCBI Taxonomy" id="247094"/>
    <lineage>
        <taxon>Eukaryota</taxon>
        <taxon>Metazoa</taxon>
        <taxon>Chordata</taxon>
        <taxon>Craniata</taxon>
        <taxon>Vertebrata</taxon>
        <taxon>Euteleostomi</taxon>
        <taxon>Amphibia</taxon>
        <taxon>Batrachia</taxon>
        <taxon>Anura</taxon>
        <taxon>Pipoidea</taxon>
        <taxon>Pipidae</taxon>
        <taxon>Pipinae</taxon>
        <taxon>Hymenochirus</taxon>
    </lineage>
</organism>
<evidence type="ECO:0000256" key="2">
    <source>
        <dbReference type="ARBA" id="ARBA00022525"/>
    </source>
</evidence>
<comment type="caution">
    <text evidence="8">Lacks conserved residue(s) required for the propagation of feature annotation.</text>
</comment>
<dbReference type="GO" id="GO:0046872">
    <property type="term" value="F:metal ion binding"/>
    <property type="evidence" value="ECO:0007669"/>
    <property type="project" value="UniProtKB-KW"/>
</dbReference>
<reference evidence="11" key="1">
    <citation type="thesis" date="2020" institute="ProQuest LLC" country="789 East Eisenhower Parkway, Ann Arbor, MI, USA">
        <title>Comparative Genomics and Chromosome Evolution.</title>
        <authorList>
            <person name="Mudd A.B."/>
        </authorList>
    </citation>
    <scope>NUCLEOTIDE SEQUENCE</scope>
    <source>
        <strain evidence="11">Female2</strain>
        <tissue evidence="11">Blood</tissue>
    </source>
</reference>
<evidence type="ECO:0000259" key="10">
    <source>
        <dbReference type="PROSITE" id="PS51828"/>
    </source>
</evidence>
<dbReference type="InterPro" id="IPR013320">
    <property type="entry name" value="ConA-like_dom_sf"/>
</dbReference>
<dbReference type="InterPro" id="IPR001759">
    <property type="entry name" value="PTX_dom"/>
</dbReference>
<dbReference type="PRINTS" id="PR00895">
    <property type="entry name" value="PENTAXIN"/>
</dbReference>
<evidence type="ECO:0000313" key="12">
    <source>
        <dbReference type="Proteomes" id="UP000812440"/>
    </source>
</evidence>
<dbReference type="Pfam" id="PF00354">
    <property type="entry name" value="Pentaxin"/>
    <property type="match status" value="1"/>
</dbReference>
<name>A0A8T2JQU1_9PIPI</name>
<dbReference type="InterPro" id="IPR051005">
    <property type="entry name" value="Pentraxin_domain"/>
</dbReference>
<evidence type="ECO:0000313" key="11">
    <source>
        <dbReference type="EMBL" id="KAG8445814.1"/>
    </source>
</evidence>
<comment type="subunit">
    <text evidence="9">Homopentamer. Pentaxin (or pentraxin) have a discoid arrangement of 5 non-covalently bound subunits.</text>
</comment>
<comment type="similarity">
    <text evidence="7 9">Belongs to the pentraxin family.</text>
</comment>
<dbReference type="AlphaFoldDB" id="A0A8T2JQU1"/>
<dbReference type="OrthoDB" id="547680at2759"/>
<keyword evidence="12" id="KW-1185">Reference proteome</keyword>
<evidence type="ECO:0000256" key="4">
    <source>
        <dbReference type="ARBA" id="ARBA00022729"/>
    </source>
</evidence>
<comment type="cofactor">
    <cofactor evidence="9">
        <name>Ca(2+)</name>
        <dbReference type="ChEBI" id="CHEBI:29108"/>
    </cofactor>
    <text evidence="9">Binds 2 calcium ions per subunit.</text>
</comment>
<dbReference type="PROSITE" id="PS51828">
    <property type="entry name" value="PTX_2"/>
    <property type="match status" value="1"/>
</dbReference>
<dbReference type="EMBL" id="JAACNH010000004">
    <property type="protein sequence ID" value="KAG8445814.1"/>
    <property type="molecule type" value="Genomic_DNA"/>
</dbReference>
<evidence type="ECO:0000256" key="8">
    <source>
        <dbReference type="PROSITE-ProRule" id="PRU01172"/>
    </source>
</evidence>
<evidence type="ECO:0000256" key="3">
    <source>
        <dbReference type="ARBA" id="ARBA00022723"/>
    </source>
</evidence>
<proteinExistence type="inferred from homology"/>